<keyword evidence="6" id="KW-0645">Protease</keyword>
<feature type="chain" id="PRO_5020427973" description="microbial collagenase" evidence="14">
    <location>
        <begin position="23"/>
        <end position="859"/>
    </location>
</feature>
<dbReference type="Gene3D" id="2.60.120.380">
    <property type="match status" value="2"/>
</dbReference>
<evidence type="ECO:0000256" key="14">
    <source>
        <dbReference type="SAM" id="SignalP"/>
    </source>
</evidence>
<dbReference type="PANTHER" id="PTHR13062:SF9">
    <property type="entry name" value="MICROBIAL COLLAGENASE"/>
    <property type="match status" value="1"/>
</dbReference>
<dbReference type="EMBL" id="SNYM01000017">
    <property type="protein sequence ID" value="TDQ45841.1"/>
    <property type="molecule type" value="Genomic_DNA"/>
</dbReference>
<keyword evidence="18" id="KW-1185">Reference proteome</keyword>
<evidence type="ECO:0000259" key="16">
    <source>
        <dbReference type="Pfam" id="PF08453"/>
    </source>
</evidence>
<evidence type="ECO:0000256" key="9">
    <source>
        <dbReference type="ARBA" id="ARBA00022801"/>
    </source>
</evidence>
<dbReference type="InterPro" id="IPR013661">
    <property type="entry name" value="Peptidase_M9_N_dom"/>
</dbReference>
<dbReference type="Pfam" id="PF04151">
    <property type="entry name" value="PPC"/>
    <property type="match status" value="2"/>
</dbReference>
<evidence type="ECO:0000256" key="8">
    <source>
        <dbReference type="ARBA" id="ARBA00022729"/>
    </source>
</evidence>
<dbReference type="Pfam" id="PF01752">
    <property type="entry name" value="Peptidase_M9"/>
    <property type="match status" value="1"/>
</dbReference>
<feature type="signal peptide" evidence="14">
    <location>
        <begin position="1"/>
        <end position="22"/>
    </location>
</feature>
<dbReference type="Proteomes" id="UP000295375">
    <property type="component" value="Unassembled WGS sequence"/>
</dbReference>
<dbReference type="PRINTS" id="PR00931">
    <property type="entry name" value="MICOLLPTASE"/>
</dbReference>
<reference evidence="17 18" key="1">
    <citation type="submission" date="2019-03" db="EMBL/GenBank/DDBJ databases">
        <title>Genomic Encyclopedia of Type Strains, Phase IV (KMG-IV): sequencing the most valuable type-strain genomes for metagenomic binning, comparative biology and taxonomic classification.</title>
        <authorList>
            <person name="Goeker M."/>
        </authorList>
    </citation>
    <scope>NUCLEOTIDE SEQUENCE [LARGE SCALE GENOMIC DNA]</scope>
    <source>
        <strain evidence="17 18">DSM 103792</strain>
    </source>
</reference>
<dbReference type="AlphaFoldDB" id="A0A4R6UGA7"/>
<protein>
    <recommendedName>
        <fullName evidence="4">microbial collagenase</fullName>
        <ecNumber evidence="4">3.4.24.3</ecNumber>
    </recommendedName>
</protein>
<evidence type="ECO:0000256" key="4">
    <source>
        <dbReference type="ARBA" id="ARBA00012653"/>
    </source>
</evidence>
<evidence type="ECO:0000256" key="3">
    <source>
        <dbReference type="ARBA" id="ARBA00004613"/>
    </source>
</evidence>
<keyword evidence="12" id="KW-0865">Zymogen</keyword>
<keyword evidence="11" id="KW-0482">Metalloprotease</keyword>
<dbReference type="InterPro" id="IPR007280">
    <property type="entry name" value="Peptidase_C_arc/bac"/>
</dbReference>
<organism evidence="17 18">
    <name type="scientific">Permianibacter aggregans</name>
    <dbReference type="NCBI Taxonomy" id="1510150"/>
    <lineage>
        <taxon>Bacteria</taxon>
        <taxon>Pseudomonadati</taxon>
        <taxon>Pseudomonadota</taxon>
        <taxon>Gammaproteobacteria</taxon>
        <taxon>Pseudomonadales</taxon>
        <taxon>Pseudomonadaceae</taxon>
        <taxon>Permianibacter</taxon>
    </lineage>
</organism>
<evidence type="ECO:0000259" key="15">
    <source>
        <dbReference type="Pfam" id="PF04151"/>
    </source>
</evidence>
<evidence type="ECO:0000256" key="2">
    <source>
        <dbReference type="ARBA" id="ARBA00001947"/>
    </source>
</evidence>
<feature type="domain" description="Peptidase C-terminal archaeal/bacterial" evidence="15">
    <location>
        <begin position="666"/>
        <end position="731"/>
    </location>
</feature>
<evidence type="ECO:0000256" key="5">
    <source>
        <dbReference type="ARBA" id="ARBA00022525"/>
    </source>
</evidence>
<evidence type="ECO:0000313" key="17">
    <source>
        <dbReference type="EMBL" id="TDQ45841.1"/>
    </source>
</evidence>
<evidence type="ECO:0000256" key="12">
    <source>
        <dbReference type="ARBA" id="ARBA00023145"/>
    </source>
</evidence>
<evidence type="ECO:0000256" key="7">
    <source>
        <dbReference type="ARBA" id="ARBA00022723"/>
    </source>
</evidence>
<dbReference type="RefSeq" id="WP_133592437.1">
    <property type="nucleotide sequence ID" value="NZ_CP037953.1"/>
</dbReference>
<comment type="catalytic activity">
    <reaction evidence="1">
        <text>Digestion of native collagen in the triple helical region at Xaa-|-Gly bonds. With synthetic peptides, a preference is shown for Gly at P3 and P1', Pro and Ala at P2 and P2', and hydroxyproline, Ala or Arg at P3'.</text>
        <dbReference type="EC" id="3.4.24.3"/>
    </reaction>
</comment>
<dbReference type="Gene3D" id="1.10.390.20">
    <property type="match status" value="1"/>
</dbReference>
<feature type="active site" evidence="13">
    <location>
        <position position="506"/>
    </location>
</feature>
<keyword evidence="9" id="KW-0378">Hydrolase</keyword>
<comment type="caution">
    <text evidence="17">The sequence shown here is derived from an EMBL/GenBank/DDBJ whole genome shotgun (WGS) entry which is preliminary data.</text>
</comment>
<proteinExistence type="predicted"/>
<dbReference type="GO" id="GO:0008270">
    <property type="term" value="F:zinc ion binding"/>
    <property type="evidence" value="ECO:0007669"/>
    <property type="project" value="InterPro"/>
</dbReference>
<dbReference type="EC" id="3.4.24.3" evidence="4"/>
<dbReference type="GO" id="GO:0006508">
    <property type="term" value="P:proteolysis"/>
    <property type="evidence" value="ECO:0007669"/>
    <property type="project" value="UniProtKB-KW"/>
</dbReference>
<evidence type="ECO:0000313" key="18">
    <source>
        <dbReference type="Proteomes" id="UP000295375"/>
    </source>
</evidence>
<keyword evidence="7" id="KW-0479">Metal-binding</keyword>
<dbReference type="OrthoDB" id="9802683at2"/>
<gene>
    <name evidence="17" type="ORF">EV696_11774</name>
</gene>
<evidence type="ECO:0000256" key="13">
    <source>
        <dbReference type="PIRSR" id="PIRSR602169-1"/>
    </source>
</evidence>
<keyword evidence="5" id="KW-0964">Secreted</keyword>
<dbReference type="Pfam" id="PF08453">
    <property type="entry name" value="Peptidase_M9_N"/>
    <property type="match status" value="1"/>
</dbReference>
<name>A0A4R6UGA7_9GAMM</name>
<dbReference type="GO" id="GO:0005576">
    <property type="term" value="C:extracellular region"/>
    <property type="evidence" value="ECO:0007669"/>
    <property type="project" value="UniProtKB-SubCell"/>
</dbReference>
<evidence type="ECO:0000256" key="6">
    <source>
        <dbReference type="ARBA" id="ARBA00022670"/>
    </source>
</evidence>
<dbReference type="PANTHER" id="PTHR13062">
    <property type="entry name" value="COLLAGENASE"/>
    <property type="match status" value="1"/>
</dbReference>
<dbReference type="InterPro" id="IPR002169">
    <property type="entry name" value="Peptidase_M9A/M9B"/>
</dbReference>
<comment type="subcellular location">
    <subcellularLocation>
        <location evidence="3">Secreted</location>
    </subcellularLocation>
</comment>
<feature type="domain" description="Peptidase M9 collagenase N-terminal" evidence="16">
    <location>
        <begin position="98"/>
        <end position="251"/>
    </location>
</feature>
<keyword evidence="8 14" id="KW-0732">Signal</keyword>
<sequence>MNHFRMALFASLTMAVIGQAYAGPDHEHSTVVDQQTEAPIKGAPKPHFRTQRAVDADRKQFDLPSREEQQLVAKKLQKSFVTKSALNLNAAEDCNAIEGFRSRSGATLANYIAGLPDVQCTYGLFSINSSDGNIIYSAGNMRAVTDLLNQLSPSYQANSRNVANLVLYLRAGYYLAYGEVIPEPANDVTASSVSAVEKLIDNPALFNENAYASSTANETMTLITNLHKEMHFIPRMKTLVQRFTNTNSQPNAADKLKQYTASSGFTGVLTVFYRAHFKYGENASLQTDISLPTALSNFVTNNRTALEGTSFAYQLTDAANEAYRFLQYAGQKPTVKPLVKSMLNQTSLNGPGADLWLAAASAVKYYDNENCAEYGVCNLEETVANAVLTITHTCSDTIRLRVQQMSASELQETCGKMQTQESYFHQMFPNNQQSVADDYNSQLEVVVFDDYTNYDRFAGIIYGIGTDNGGMYLEGDPSQQGNQARFIAHEASWLRPDFVIWNLEHEYVHYLDGRFNLYGDFSESVSKPTVWWIEGAAEYLAKKNDYQDAIDEAKTVRYSLSEIFANTYSMSDYVARAYRWGYMAVRFMNEKHRGDIDAMLQLWRQGDYDGYQNYINNIGTQYNSEFAAWVQTATTGGTPPLPGGDAALVSGQAVTVSAAKGEWKHFYIDVPRNTSRLDLVSSGGSGDADLYVKYGSKPTLTSYDKRPYLSGNNESAFYTNPPAGRYYVSLHAYAAFQNASLKATVTTGGGSGACERNDRLENGCTISGLSSSSNAYIAMWVPRGARNLTIRTSGGTGIADLYVKAGDWPGPGNYHWAATGSGNNKSVSVATPPGGQWFYITLNAVQPFSGLSITARFDP</sequence>
<dbReference type="Gene3D" id="3.40.30.160">
    <property type="entry name" value="Collagenase ColT, N-terminal domain"/>
    <property type="match status" value="1"/>
</dbReference>
<accession>A0A4R6UGA7</accession>
<keyword evidence="10" id="KW-0862">Zinc</keyword>
<evidence type="ECO:0000256" key="10">
    <source>
        <dbReference type="ARBA" id="ARBA00022833"/>
    </source>
</evidence>
<comment type="cofactor">
    <cofactor evidence="2">
        <name>Zn(2+)</name>
        <dbReference type="ChEBI" id="CHEBI:29105"/>
    </cofactor>
</comment>
<evidence type="ECO:0000256" key="1">
    <source>
        <dbReference type="ARBA" id="ARBA00000424"/>
    </source>
</evidence>
<dbReference type="GO" id="GO:0004222">
    <property type="term" value="F:metalloendopeptidase activity"/>
    <property type="evidence" value="ECO:0007669"/>
    <property type="project" value="UniProtKB-EC"/>
</dbReference>
<evidence type="ECO:0000256" key="11">
    <source>
        <dbReference type="ARBA" id="ARBA00023049"/>
    </source>
</evidence>
<feature type="domain" description="Peptidase C-terminal archaeal/bacterial" evidence="15">
    <location>
        <begin position="776"/>
        <end position="842"/>
    </location>
</feature>